<name>A0A9J5XGN5_SOLCO</name>
<accession>A0A9J5XGN5</accession>
<protein>
    <submittedName>
        <fullName evidence="2">Uncharacterized protein</fullName>
    </submittedName>
</protein>
<proteinExistence type="predicted"/>
<keyword evidence="3" id="KW-1185">Reference proteome</keyword>
<reference evidence="2 3" key="1">
    <citation type="submission" date="2020-09" db="EMBL/GenBank/DDBJ databases">
        <title>De no assembly of potato wild relative species, Solanum commersonii.</title>
        <authorList>
            <person name="Cho K."/>
        </authorList>
    </citation>
    <scope>NUCLEOTIDE SEQUENCE [LARGE SCALE GENOMIC DNA]</scope>
    <source>
        <strain evidence="2">LZ3.2</strain>
        <tissue evidence="2">Leaf</tissue>
    </source>
</reference>
<sequence length="62" mass="7135">MKKAFTAIGGMSEDESEDEESENQSLLAIEQTKKYYFLALVAIIELGEKENICLTHRKQFKH</sequence>
<organism evidence="2 3">
    <name type="scientific">Solanum commersonii</name>
    <name type="common">Commerson's wild potato</name>
    <name type="synonym">Commerson's nightshade</name>
    <dbReference type="NCBI Taxonomy" id="4109"/>
    <lineage>
        <taxon>Eukaryota</taxon>
        <taxon>Viridiplantae</taxon>
        <taxon>Streptophyta</taxon>
        <taxon>Embryophyta</taxon>
        <taxon>Tracheophyta</taxon>
        <taxon>Spermatophyta</taxon>
        <taxon>Magnoliopsida</taxon>
        <taxon>eudicotyledons</taxon>
        <taxon>Gunneridae</taxon>
        <taxon>Pentapetalae</taxon>
        <taxon>asterids</taxon>
        <taxon>lamiids</taxon>
        <taxon>Solanales</taxon>
        <taxon>Solanaceae</taxon>
        <taxon>Solanoideae</taxon>
        <taxon>Solaneae</taxon>
        <taxon>Solanum</taxon>
    </lineage>
</organism>
<dbReference type="EMBL" id="JACXVP010000009">
    <property type="protein sequence ID" value="KAG5586799.1"/>
    <property type="molecule type" value="Genomic_DNA"/>
</dbReference>
<evidence type="ECO:0000256" key="1">
    <source>
        <dbReference type="SAM" id="MobiDB-lite"/>
    </source>
</evidence>
<dbReference type="Proteomes" id="UP000824120">
    <property type="component" value="Chromosome 9"/>
</dbReference>
<dbReference type="AlphaFoldDB" id="A0A9J5XGN5"/>
<feature type="compositionally biased region" description="Acidic residues" evidence="1">
    <location>
        <begin position="12"/>
        <end position="22"/>
    </location>
</feature>
<evidence type="ECO:0000313" key="3">
    <source>
        <dbReference type="Proteomes" id="UP000824120"/>
    </source>
</evidence>
<comment type="caution">
    <text evidence="2">The sequence shown here is derived from an EMBL/GenBank/DDBJ whole genome shotgun (WGS) entry which is preliminary data.</text>
</comment>
<evidence type="ECO:0000313" key="2">
    <source>
        <dbReference type="EMBL" id="KAG5586799.1"/>
    </source>
</evidence>
<gene>
    <name evidence="2" type="ORF">H5410_047233</name>
</gene>
<dbReference type="OrthoDB" id="1328450at2759"/>
<feature type="region of interest" description="Disordered" evidence="1">
    <location>
        <begin position="1"/>
        <end position="24"/>
    </location>
</feature>